<dbReference type="GO" id="GO:0008360">
    <property type="term" value="P:regulation of cell shape"/>
    <property type="evidence" value="ECO:0007669"/>
    <property type="project" value="UniProtKB-KW"/>
</dbReference>
<keyword evidence="12 16" id="KW-0472">Membrane</keyword>
<dbReference type="GO" id="GO:0071555">
    <property type="term" value="P:cell wall organization"/>
    <property type="evidence" value="ECO:0007669"/>
    <property type="project" value="UniProtKB-KW"/>
</dbReference>
<feature type="active site" description="Acyl-ester intermediate" evidence="16">
    <location>
        <position position="335"/>
    </location>
</feature>
<organism evidence="18 19">
    <name type="scientific">Amantichitinum ursilacus</name>
    <dbReference type="NCBI Taxonomy" id="857265"/>
    <lineage>
        <taxon>Bacteria</taxon>
        <taxon>Pseudomonadati</taxon>
        <taxon>Pseudomonadota</taxon>
        <taxon>Betaproteobacteria</taxon>
        <taxon>Neisseriales</taxon>
        <taxon>Chitinibacteraceae</taxon>
        <taxon>Amantichitinum</taxon>
    </lineage>
</organism>
<evidence type="ECO:0000256" key="10">
    <source>
        <dbReference type="ARBA" id="ARBA00022984"/>
    </source>
</evidence>
<keyword evidence="6 16" id="KW-0645">Protease</keyword>
<dbReference type="Pfam" id="PF00905">
    <property type="entry name" value="Transpeptidase"/>
    <property type="match status" value="1"/>
</dbReference>
<evidence type="ECO:0000256" key="8">
    <source>
        <dbReference type="ARBA" id="ARBA00022801"/>
    </source>
</evidence>
<dbReference type="InterPro" id="IPR037532">
    <property type="entry name" value="FtsI_transpept"/>
</dbReference>
<comment type="caution">
    <text evidence="18">The sequence shown here is derived from an EMBL/GenBank/DDBJ whole genome shotgun (WGS) entry which is preliminary data.</text>
</comment>
<keyword evidence="8 16" id="KW-0378">Hydrolase</keyword>
<feature type="domain" description="HTH cro/C1-type" evidence="17">
    <location>
        <begin position="125"/>
        <end position="143"/>
    </location>
</feature>
<dbReference type="InterPro" id="IPR001387">
    <property type="entry name" value="Cro/C1-type_HTH"/>
</dbReference>
<dbReference type="GO" id="GO:0006508">
    <property type="term" value="P:proteolysis"/>
    <property type="evidence" value="ECO:0007669"/>
    <property type="project" value="UniProtKB-KW"/>
</dbReference>
<comment type="similarity">
    <text evidence="16">Belongs to the transpeptidase family. FtsI subfamily.</text>
</comment>
<dbReference type="EMBL" id="LAQT01000010">
    <property type="protein sequence ID" value="KPC52218.1"/>
    <property type="molecule type" value="Genomic_DNA"/>
</dbReference>
<evidence type="ECO:0000313" key="18">
    <source>
        <dbReference type="EMBL" id="KPC52218.1"/>
    </source>
</evidence>
<evidence type="ECO:0000256" key="7">
    <source>
        <dbReference type="ARBA" id="ARBA00022692"/>
    </source>
</evidence>
<dbReference type="SUPFAM" id="SSF56601">
    <property type="entry name" value="beta-lactamase/transpeptidase-like"/>
    <property type="match status" value="1"/>
</dbReference>
<dbReference type="Proteomes" id="UP000037939">
    <property type="component" value="Unassembled WGS sequence"/>
</dbReference>
<keyword evidence="10 16" id="KW-0573">Peptidoglycan synthesis</keyword>
<evidence type="ECO:0000259" key="17">
    <source>
        <dbReference type="PROSITE" id="PS50943"/>
    </source>
</evidence>
<keyword evidence="11 16" id="KW-1133">Transmembrane helix</keyword>
<evidence type="ECO:0000256" key="1">
    <source>
        <dbReference type="ARBA" id="ARBA00004370"/>
    </source>
</evidence>
<gene>
    <name evidence="18" type="primary">penA</name>
    <name evidence="16" type="synonym">ftsI</name>
    <name evidence="18" type="ORF">WG78_14200</name>
</gene>
<feature type="transmembrane region" description="Helical" evidence="16">
    <location>
        <begin position="24"/>
        <end position="46"/>
    </location>
</feature>
<keyword evidence="15 16" id="KW-0961">Cell wall biogenesis/degradation</keyword>
<dbReference type="PATRIC" id="fig|857265.3.peg.2923"/>
<reference evidence="18 19" key="1">
    <citation type="submission" date="2015-07" db="EMBL/GenBank/DDBJ databases">
        <title>Draft genome sequence of the Amantichitinum ursilacus IGB-41, a new chitin-degrading bacterium.</title>
        <authorList>
            <person name="Kirstahler P."/>
            <person name="Guenther M."/>
            <person name="Grumaz C."/>
            <person name="Rupp S."/>
            <person name="Zibek S."/>
            <person name="Sohn K."/>
        </authorList>
    </citation>
    <scope>NUCLEOTIDE SEQUENCE [LARGE SCALE GENOMIC DNA]</scope>
    <source>
        <strain evidence="18 19">IGB-41</strain>
    </source>
</reference>
<evidence type="ECO:0000256" key="14">
    <source>
        <dbReference type="ARBA" id="ARBA00023306"/>
    </source>
</evidence>
<evidence type="ECO:0000256" key="9">
    <source>
        <dbReference type="ARBA" id="ARBA00022960"/>
    </source>
</evidence>
<dbReference type="Gene3D" id="3.90.1310.10">
    <property type="entry name" value="Penicillin-binding protein 2a (Domain 2)"/>
    <property type="match status" value="1"/>
</dbReference>
<keyword evidence="2 16" id="KW-1003">Cell membrane</keyword>
<dbReference type="GO" id="GO:0000917">
    <property type="term" value="P:division septum assembly"/>
    <property type="evidence" value="ECO:0007669"/>
    <property type="project" value="UniProtKB-KW"/>
</dbReference>
<protein>
    <recommendedName>
        <fullName evidence="16">Peptidoglycan D,D-transpeptidase FtsI</fullName>
        <ecNumber evidence="16">3.4.16.4</ecNumber>
    </recommendedName>
    <alternativeName>
        <fullName evidence="16">Penicillin-binding protein 3</fullName>
        <shortName evidence="16">PBP-3</shortName>
    </alternativeName>
</protein>
<dbReference type="InterPro" id="IPR036138">
    <property type="entry name" value="PBP_dimer_sf"/>
</dbReference>
<evidence type="ECO:0000256" key="2">
    <source>
        <dbReference type="ARBA" id="ARBA00022475"/>
    </source>
</evidence>
<evidence type="ECO:0000256" key="16">
    <source>
        <dbReference type="HAMAP-Rule" id="MF_02080"/>
    </source>
</evidence>
<dbReference type="STRING" id="857265.WG78_14200"/>
<dbReference type="GO" id="GO:0043093">
    <property type="term" value="P:FtsZ-dependent cytokinesis"/>
    <property type="evidence" value="ECO:0007669"/>
    <property type="project" value="UniProtKB-UniRule"/>
</dbReference>
<dbReference type="AlphaFoldDB" id="A0A0N0XK03"/>
<comment type="subcellular location">
    <subcellularLocation>
        <location evidence="16">Cell inner membrane</location>
        <topology evidence="16">Single-pass membrane protein</topology>
    </subcellularLocation>
    <subcellularLocation>
        <location evidence="1">Membrane</location>
    </subcellularLocation>
</comment>
<dbReference type="HAMAP" id="MF_02080">
    <property type="entry name" value="FtsI_transpept"/>
    <property type="match status" value="1"/>
</dbReference>
<dbReference type="Gene3D" id="3.30.450.330">
    <property type="match status" value="1"/>
</dbReference>
<dbReference type="InterPro" id="IPR001460">
    <property type="entry name" value="PCN-bd_Tpept"/>
</dbReference>
<keyword evidence="3 16" id="KW-0997">Cell inner membrane</keyword>
<evidence type="ECO:0000256" key="15">
    <source>
        <dbReference type="ARBA" id="ARBA00023316"/>
    </source>
</evidence>
<dbReference type="Gene3D" id="3.40.710.10">
    <property type="entry name" value="DD-peptidase/beta-lactamase superfamily"/>
    <property type="match status" value="1"/>
</dbReference>
<evidence type="ECO:0000256" key="3">
    <source>
        <dbReference type="ARBA" id="ARBA00022519"/>
    </source>
</evidence>
<name>A0A0N0XK03_9NEIS</name>
<dbReference type="PROSITE" id="PS50943">
    <property type="entry name" value="HTH_CROC1"/>
    <property type="match status" value="1"/>
</dbReference>
<dbReference type="RefSeq" id="WP_053938466.1">
    <property type="nucleotide sequence ID" value="NZ_LAQT01000010.1"/>
</dbReference>
<accession>A0A0N0XK03</accession>
<evidence type="ECO:0000256" key="12">
    <source>
        <dbReference type="ARBA" id="ARBA00023136"/>
    </source>
</evidence>
<dbReference type="SUPFAM" id="SSF56519">
    <property type="entry name" value="Penicillin binding protein dimerisation domain"/>
    <property type="match status" value="1"/>
</dbReference>
<evidence type="ECO:0000256" key="6">
    <source>
        <dbReference type="ARBA" id="ARBA00022670"/>
    </source>
</evidence>
<sequence>MNRATATASIRAQRYAHVLKLERWRVWTMLTALMLLFVVLLARGLWLQAFNEAFLQGQGDARYTRTLKTEANRGMITDRNGDPLAISTPVQSIWASPRGMALLPPGQKRDEDWEPANDKDPVPVSQDELKKLANALGMPAADLIKKVSDGRKNDKGELVRPDFVWVKRGLSPTDAKSVLALNVPGIYAQTEYRRYYPAGEVMAHIIGFVNIDGKGQEGFELTRDSMLAGKPGSRTVIRDRRGYIVEDISTIVPPRDGETLTLSVDRRIQYLAYRELKAAVESNHAAGGGIVVLDAKSGEVLALANAPSYNPNSRERIDPAARRNRALTDIYEPGSVMKPVTISAVMDAGKLTPESRVDTFNGTMAIGPNTIHDTHHGGVLSIAQVIQQSSNVGAARISLMMPREYMWNAYHNAGFGEVPHSGFPGEAGGILRNWKNWRPIEQATMAFGNGISVSLMQMARAYQMFADGGQIHPITFTKLVAPVPGKQVIKPETALAMRNMMESVVQPGGTGMPARVVGYRVAGKTGTSHKLEGGVYVNRYVASFIGMAPASDPRLIIAVMIDDPTGGKHFGGSVAGPVFSNVMAGSLRLLGVPPDAPTDNILIPAPDESDSRE</sequence>
<keyword evidence="14 16" id="KW-0131">Cell cycle</keyword>
<dbReference type="GO" id="GO:0009252">
    <property type="term" value="P:peptidoglycan biosynthetic process"/>
    <property type="evidence" value="ECO:0007669"/>
    <property type="project" value="UniProtKB-UniRule"/>
</dbReference>
<dbReference type="InterPro" id="IPR050515">
    <property type="entry name" value="Beta-lactam/transpept"/>
</dbReference>
<dbReference type="GO" id="GO:0008955">
    <property type="term" value="F:peptidoglycan glycosyltransferase activity"/>
    <property type="evidence" value="ECO:0007669"/>
    <property type="project" value="InterPro"/>
</dbReference>
<dbReference type="GO" id="GO:0009002">
    <property type="term" value="F:serine-type D-Ala-D-Ala carboxypeptidase activity"/>
    <property type="evidence" value="ECO:0007669"/>
    <property type="project" value="UniProtKB-UniRule"/>
</dbReference>
<keyword evidence="19" id="KW-1185">Reference proteome</keyword>
<comment type="pathway">
    <text evidence="16">Cell wall biogenesis; peptidoglycan biosynthesis.</text>
</comment>
<evidence type="ECO:0000256" key="13">
    <source>
        <dbReference type="ARBA" id="ARBA00023210"/>
    </source>
</evidence>
<dbReference type="PANTHER" id="PTHR30627:SF1">
    <property type="entry name" value="PEPTIDOGLYCAN D,D-TRANSPEPTIDASE FTSI"/>
    <property type="match status" value="1"/>
</dbReference>
<keyword evidence="9 16" id="KW-0133">Cell shape</keyword>
<keyword evidence="7 16" id="KW-0812">Transmembrane</keyword>
<evidence type="ECO:0000256" key="5">
    <source>
        <dbReference type="ARBA" id="ARBA00022645"/>
    </source>
</evidence>
<dbReference type="UniPathway" id="UPA00219"/>
<comment type="function">
    <text evidence="16">Catalyzes cross-linking of the peptidoglycan cell wall at the division septum.</text>
</comment>
<dbReference type="InterPro" id="IPR012338">
    <property type="entry name" value="Beta-lactam/transpept-like"/>
</dbReference>
<dbReference type="PANTHER" id="PTHR30627">
    <property type="entry name" value="PEPTIDOGLYCAN D,D-TRANSPEPTIDASE"/>
    <property type="match status" value="1"/>
</dbReference>
<keyword evidence="5 16" id="KW-0121">Carboxypeptidase</keyword>
<comment type="catalytic activity">
    <reaction evidence="16">
        <text>Preferential cleavage: (Ac)2-L-Lys-D-Ala-|-D-Ala. Also transpeptidation of peptidyl-alanyl moieties that are N-acyl substituents of D-alanine.</text>
        <dbReference type="EC" id="3.4.16.4"/>
    </reaction>
</comment>
<dbReference type="Pfam" id="PF03717">
    <property type="entry name" value="PBP_dimer"/>
    <property type="match status" value="1"/>
</dbReference>
<evidence type="ECO:0000256" key="4">
    <source>
        <dbReference type="ARBA" id="ARBA00022618"/>
    </source>
</evidence>
<dbReference type="GO" id="GO:0005886">
    <property type="term" value="C:plasma membrane"/>
    <property type="evidence" value="ECO:0007669"/>
    <property type="project" value="UniProtKB-SubCell"/>
</dbReference>
<evidence type="ECO:0000313" key="19">
    <source>
        <dbReference type="Proteomes" id="UP000037939"/>
    </source>
</evidence>
<proteinExistence type="inferred from homology"/>
<keyword evidence="4 16" id="KW-0132">Cell division</keyword>
<evidence type="ECO:0000256" key="11">
    <source>
        <dbReference type="ARBA" id="ARBA00022989"/>
    </source>
</evidence>
<dbReference type="EC" id="3.4.16.4" evidence="16"/>
<keyword evidence="13 16" id="KW-0717">Septation</keyword>
<dbReference type="InterPro" id="IPR005311">
    <property type="entry name" value="PBP_dimer"/>
</dbReference>
<dbReference type="GO" id="GO:0008658">
    <property type="term" value="F:penicillin binding"/>
    <property type="evidence" value="ECO:0007669"/>
    <property type="project" value="InterPro"/>
</dbReference>